<protein>
    <submittedName>
        <fullName evidence="1">Uncharacterized protein</fullName>
    </submittedName>
</protein>
<sequence>MQGTNEELKEVNEGMKQSMADKYVAGFRSSVAQVNALFPDIDQETLAQVDPLKKVEDGKLVSLLPKAD</sequence>
<organism evidence="1 2">
    <name type="scientific">Trifolium medium</name>
    <dbReference type="NCBI Taxonomy" id="97028"/>
    <lineage>
        <taxon>Eukaryota</taxon>
        <taxon>Viridiplantae</taxon>
        <taxon>Streptophyta</taxon>
        <taxon>Embryophyta</taxon>
        <taxon>Tracheophyta</taxon>
        <taxon>Spermatophyta</taxon>
        <taxon>Magnoliopsida</taxon>
        <taxon>eudicotyledons</taxon>
        <taxon>Gunneridae</taxon>
        <taxon>Pentapetalae</taxon>
        <taxon>rosids</taxon>
        <taxon>fabids</taxon>
        <taxon>Fabales</taxon>
        <taxon>Fabaceae</taxon>
        <taxon>Papilionoideae</taxon>
        <taxon>50 kb inversion clade</taxon>
        <taxon>NPAAA clade</taxon>
        <taxon>Hologalegina</taxon>
        <taxon>IRL clade</taxon>
        <taxon>Trifolieae</taxon>
        <taxon>Trifolium</taxon>
    </lineage>
</organism>
<dbReference type="AlphaFoldDB" id="A0A392TS08"/>
<keyword evidence="2" id="KW-1185">Reference proteome</keyword>
<proteinExistence type="predicted"/>
<evidence type="ECO:0000313" key="1">
    <source>
        <dbReference type="EMBL" id="MCI63708.1"/>
    </source>
</evidence>
<comment type="caution">
    <text evidence="1">The sequence shown here is derived from an EMBL/GenBank/DDBJ whole genome shotgun (WGS) entry which is preliminary data.</text>
</comment>
<reference evidence="1 2" key="1">
    <citation type="journal article" date="2018" name="Front. Plant Sci.">
        <title>Red Clover (Trifolium pratense) and Zigzag Clover (T. medium) - A Picture of Genomic Similarities and Differences.</title>
        <authorList>
            <person name="Dluhosova J."/>
            <person name="Istvanek J."/>
            <person name="Nedelnik J."/>
            <person name="Repkova J."/>
        </authorList>
    </citation>
    <scope>NUCLEOTIDE SEQUENCE [LARGE SCALE GENOMIC DNA]</scope>
    <source>
        <strain evidence="2">cv. 10/8</strain>
        <tissue evidence="1">Leaf</tissue>
    </source>
</reference>
<name>A0A392TS08_9FABA</name>
<dbReference type="Proteomes" id="UP000265520">
    <property type="component" value="Unassembled WGS sequence"/>
</dbReference>
<evidence type="ECO:0000313" key="2">
    <source>
        <dbReference type="Proteomes" id="UP000265520"/>
    </source>
</evidence>
<accession>A0A392TS08</accession>
<dbReference type="EMBL" id="LXQA010642164">
    <property type="protein sequence ID" value="MCI63708.1"/>
    <property type="molecule type" value="Genomic_DNA"/>
</dbReference>